<evidence type="ECO:0000256" key="3">
    <source>
        <dbReference type="ARBA" id="ARBA00022692"/>
    </source>
</evidence>
<dbReference type="Proteomes" id="UP001283361">
    <property type="component" value="Unassembled WGS sequence"/>
</dbReference>
<comment type="caution">
    <text evidence="8">The sequence shown here is derived from an EMBL/GenBank/DDBJ whole genome shotgun (WGS) entry which is preliminary data.</text>
</comment>
<dbReference type="GO" id="GO:0005794">
    <property type="term" value="C:Golgi apparatus"/>
    <property type="evidence" value="ECO:0007669"/>
    <property type="project" value="TreeGrafter"/>
</dbReference>
<dbReference type="PANTHER" id="PTHR10926">
    <property type="entry name" value="CELL CYCLE CONTROL PROTEIN 50"/>
    <property type="match status" value="1"/>
</dbReference>
<feature type="compositionally biased region" description="Polar residues" evidence="6">
    <location>
        <begin position="654"/>
        <end position="665"/>
    </location>
</feature>
<feature type="compositionally biased region" description="Basic and acidic residues" evidence="6">
    <location>
        <begin position="635"/>
        <end position="653"/>
    </location>
</feature>
<gene>
    <name evidence="8" type="ORF">RRG08_020791</name>
</gene>
<dbReference type="GO" id="GO:0005783">
    <property type="term" value="C:endoplasmic reticulum"/>
    <property type="evidence" value="ECO:0007669"/>
    <property type="project" value="TreeGrafter"/>
</dbReference>
<accession>A0AAE1DN67</accession>
<comment type="similarity">
    <text evidence="2">Belongs to the CDC50/LEM3 family.</text>
</comment>
<proteinExistence type="inferred from homology"/>
<evidence type="ECO:0008006" key="10">
    <source>
        <dbReference type="Google" id="ProtNLM"/>
    </source>
</evidence>
<feature type="region of interest" description="Disordered" evidence="6">
    <location>
        <begin position="625"/>
        <end position="706"/>
    </location>
</feature>
<dbReference type="AlphaFoldDB" id="A0AAE1DN67"/>
<dbReference type="EMBL" id="JAWDGP010003304">
    <property type="protein sequence ID" value="KAK3775603.1"/>
    <property type="molecule type" value="Genomic_DNA"/>
</dbReference>
<protein>
    <recommendedName>
        <fullName evidence="10">P4-ATPase flippase complex beta subunit TMEM30A</fullName>
    </recommendedName>
</protein>
<dbReference type="GO" id="GO:0005886">
    <property type="term" value="C:plasma membrane"/>
    <property type="evidence" value="ECO:0007669"/>
    <property type="project" value="TreeGrafter"/>
</dbReference>
<name>A0AAE1DN67_9GAST</name>
<keyword evidence="9" id="KW-1185">Reference proteome</keyword>
<reference evidence="8" key="1">
    <citation type="journal article" date="2023" name="G3 (Bethesda)">
        <title>A reference genome for the long-term kleptoplast-retaining sea slug Elysia crispata morphotype clarki.</title>
        <authorList>
            <person name="Eastman K.E."/>
            <person name="Pendleton A.L."/>
            <person name="Shaikh M.A."/>
            <person name="Suttiyut T."/>
            <person name="Ogas R."/>
            <person name="Tomko P."/>
            <person name="Gavelis G."/>
            <person name="Widhalm J.R."/>
            <person name="Wisecaver J.H."/>
        </authorList>
    </citation>
    <scope>NUCLEOTIDE SEQUENCE</scope>
    <source>
        <strain evidence="8">ECLA1</strain>
    </source>
</reference>
<keyword evidence="3 7" id="KW-0812">Transmembrane</keyword>
<evidence type="ECO:0000256" key="4">
    <source>
        <dbReference type="ARBA" id="ARBA00022989"/>
    </source>
</evidence>
<evidence type="ECO:0000256" key="5">
    <source>
        <dbReference type="ARBA" id="ARBA00023136"/>
    </source>
</evidence>
<dbReference type="Pfam" id="PF03381">
    <property type="entry name" value="CDC50"/>
    <property type="match status" value="1"/>
</dbReference>
<feature type="region of interest" description="Disordered" evidence="6">
    <location>
        <begin position="1"/>
        <end position="26"/>
    </location>
</feature>
<evidence type="ECO:0000313" key="9">
    <source>
        <dbReference type="Proteomes" id="UP001283361"/>
    </source>
</evidence>
<keyword evidence="4 7" id="KW-1133">Transmembrane helix</keyword>
<comment type="subcellular location">
    <subcellularLocation>
        <location evidence="1">Membrane</location>
        <topology evidence="1">Multi-pass membrane protein</topology>
    </subcellularLocation>
</comment>
<evidence type="ECO:0000256" key="1">
    <source>
        <dbReference type="ARBA" id="ARBA00004141"/>
    </source>
</evidence>
<sequence>MASSNGIAGNMNEEEKSKSKRPKETKFKQQNLPAWQPILTASTVLPAFFAIGVAFIPLGVTLLITSDNIKEFTYDYTECKKIGTNMTCAEFFENTNNTGQICNCRITPTLEKFDDDVYVYYGLTNFYQNHRRYVRSRDDDQLHGDGVSPGSLNTDCDPYKTTSINGSTFGYAPCGAIANSLFNDTFTITYTGTGETLDLLKTGIAWKSDKDVKFNNPGNWDTNQMTKPPNWNVPVWQLDTADSNNNGYENEDLIVWMRTAALPTFRKLYRRVNHTATFSDGLPAGQYQIDIEYKYPVTAFDGTKSIIISTTSWLGGKNPFLGIAYIVVGSLCILLGVIFLFIHLKFGKNAPFYNRSRRCATQISAGTSTSLYRSAYPGSEDAGNSYGEMLEDDREDETDVREIDNFYNLIVFCFGFSAILFLLLWKQLLKSLDDEDLRFSSFCSIKSFPKPLASKQRIVAVGKYAKIIHEDVQWSAYQSRAFIEHYVESLDVRKFYMEYVQPIKLPKARSNYRRALTSISHSEDPSVYLADPWDNFLPSSQEESEEDIEEVANPVLFMTADNWFQFDTSEASSQLDVQEMALSRISEERFISESETHLLHIHFAHSDSVATHQVMNWHLSHTRIEETGEEEVEEVEKVEVKQTEGSSDQKTEETSSNMLEESVISSGERGRSEFTRWGKNKVASFDQRALNSSHKSKNNGGGGKKS</sequence>
<keyword evidence="5 7" id="KW-0472">Membrane</keyword>
<feature type="compositionally biased region" description="Basic and acidic residues" evidence="6">
    <location>
        <begin position="13"/>
        <end position="26"/>
    </location>
</feature>
<feature type="transmembrane region" description="Helical" evidence="7">
    <location>
        <begin position="406"/>
        <end position="425"/>
    </location>
</feature>
<feature type="transmembrane region" description="Helical" evidence="7">
    <location>
        <begin position="320"/>
        <end position="344"/>
    </location>
</feature>
<dbReference type="PANTHER" id="PTHR10926:SF0">
    <property type="entry name" value="CDC50, ISOFORM A"/>
    <property type="match status" value="1"/>
</dbReference>
<evidence type="ECO:0000256" key="2">
    <source>
        <dbReference type="ARBA" id="ARBA00009457"/>
    </source>
</evidence>
<evidence type="ECO:0000313" key="8">
    <source>
        <dbReference type="EMBL" id="KAK3775603.1"/>
    </source>
</evidence>
<dbReference type="InterPro" id="IPR005045">
    <property type="entry name" value="CDC50/LEM3_fam"/>
</dbReference>
<evidence type="ECO:0000256" key="7">
    <source>
        <dbReference type="SAM" id="Phobius"/>
    </source>
</evidence>
<feature type="transmembrane region" description="Helical" evidence="7">
    <location>
        <begin position="38"/>
        <end position="64"/>
    </location>
</feature>
<evidence type="ECO:0000256" key="6">
    <source>
        <dbReference type="SAM" id="MobiDB-lite"/>
    </source>
</evidence>
<organism evidence="8 9">
    <name type="scientific">Elysia crispata</name>
    <name type="common">lettuce slug</name>
    <dbReference type="NCBI Taxonomy" id="231223"/>
    <lineage>
        <taxon>Eukaryota</taxon>
        <taxon>Metazoa</taxon>
        <taxon>Spiralia</taxon>
        <taxon>Lophotrochozoa</taxon>
        <taxon>Mollusca</taxon>
        <taxon>Gastropoda</taxon>
        <taxon>Heterobranchia</taxon>
        <taxon>Euthyneura</taxon>
        <taxon>Panpulmonata</taxon>
        <taxon>Sacoglossa</taxon>
        <taxon>Placobranchoidea</taxon>
        <taxon>Plakobranchidae</taxon>
        <taxon>Elysia</taxon>
    </lineage>
</organism>